<gene>
    <name evidence="1" type="ORF">BXY57_1272</name>
</gene>
<reference evidence="1 2" key="1">
    <citation type="submission" date="2017-11" db="EMBL/GenBank/DDBJ databases">
        <title>Genomic Encyclopedia of Archaeal and Bacterial Type Strains, Phase II (KMG-II): From Individual Species to Whole Genera.</title>
        <authorList>
            <person name="Goeker M."/>
        </authorList>
    </citation>
    <scope>NUCLEOTIDE SEQUENCE [LARGE SCALE GENOMIC DNA]</scope>
    <source>
        <strain evidence="1 2">DSM 27268</strain>
    </source>
</reference>
<comment type="caution">
    <text evidence="1">The sequence shown here is derived from an EMBL/GenBank/DDBJ whole genome shotgun (WGS) entry which is preliminary data.</text>
</comment>
<accession>A0A2M9CUX4</accession>
<organism evidence="1 2">
    <name type="scientific">Thermoflavifilum aggregans</name>
    <dbReference type="NCBI Taxonomy" id="454188"/>
    <lineage>
        <taxon>Bacteria</taxon>
        <taxon>Pseudomonadati</taxon>
        <taxon>Bacteroidota</taxon>
        <taxon>Chitinophagia</taxon>
        <taxon>Chitinophagales</taxon>
        <taxon>Chitinophagaceae</taxon>
        <taxon>Thermoflavifilum</taxon>
    </lineage>
</organism>
<protein>
    <submittedName>
        <fullName evidence="1">Uncharacterized protein</fullName>
    </submittedName>
</protein>
<keyword evidence="2" id="KW-1185">Reference proteome</keyword>
<evidence type="ECO:0000313" key="1">
    <source>
        <dbReference type="EMBL" id="PJJ75689.1"/>
    </source>
</evidence>
<evidence type="ECO:0000313" key="2">
    <source>
        <dbReference type="Proteomes" id="UP000230000"/>
    </source>
</evidence>
<sequence length="52" mass="6476">MILEYLDNKDNEVYQMIFHPLNFSDTYYLLNDFFLVYYPLSHLLKIKKLRKN</sequence>
<dbReference type="Proteomes" id="UP000230000">
    <property type="component" value="Unassembled WGS sequence"/>
</dbReference>
<name>A0A2M9CUX4_9BACT</name>
<dbReference type="EMBL" id="PGFG01000001">
    <property type="protein sequence ID" value="PJJ75689.1"/>
    <property type="molecule type" value="Genomic_DNA"/>
</dbReference>
<proteinExistence type="predicted"/>
<dbReference type="AlphaFoldDB" id="A0A2M9CUX4"/>